<reference evidence="4" key="1">
    <citation type="submission" date="2016-10" db="EMBL/GenBank/DDBJ databases">
        <authorList>
            <person name="Varghese N."/>
            <person name="Submissions S."/>
        </authorList>
    </citation>
    <scope>NUCLEOTIDE SEQUENCE [LARGE SCALE GENOMIC DNA]</scope>
    <source>
        <strain evidence="4">DSM 23445</strain>
    </source>
</reference>
<dbReference type="Proteomes" id="UP000199673">
    <property type="component" value="Unassembled WGS sequence"/>
</dbReference>
<evidence type="ECO:0000259" key="2">
    <source>
        <dbReference type="Pfam" id="PF06580"/>
    </source>
</evidence>
<dbReference type="PANTHER" id="PTHR34220">
    <property type="entry name" value="SENSOR HISTIDINE KINASE YPDA"/>
    <property type="match status" value="1"/>
</dbReference>
<dbReference type="STRING" id="305507.SAMN04489724_3317"/>
<protein>
    <submittedName>
        <fullName evidence="3">Histidine kinase</fullName>
    </submittedName>
</protein>
<evidence type="ECO:0000313" key="4">
    <source>
        <dbReference type="Proteomes" id="UP000199673"/>
    </source>
</evidence>
<dbReference type="GO" id="GO:0000155">
    <property type="term" value="F:phosphorelay sensor kinase activity"/>
    <property type="evidence" value="ECO:0007669"/>
    <property type="project" value="InterPro"/>
</dbReference>
<feature type="transmembrane region" description="Helical" evidence="1">
    <location>
        <begin position="90"/>
        <end position="110"/>
    </location>
</feature>
<evidence type="ECO:0000256" key="1">
    <source>
        <dbReference type="SAM" id="Phobius"/>
    </source>
</evidence>
<evidence type="ECO:0000313" key="3">
    <source>
        <dbReference type="EMBL" id="SFU01680.1"/>
    </source>
</evidence>
<gene>
    <name evidence="3" type="ORF">SAMN04489724_3317</name>
</gene>
<dbReference type="OrthoDB" id="9792992at2"/>
<organism evidence="3 4">
    <name type="scientific">Algoriphagus locisalis</name>
    <dbReference type="NCBI Taxonomy" id="305507"/>
    <lineage>
        <taxon>Bacteria</taxon>
        <taxon>Pseudomonadati</taxon>
        <taxon>Bacteroidota</taxon>
        <taxon>Cytophagia</taxon>
        <taxon>Cytophagales</taxon>
        <taxon>Cyclobacteriaceae</taxon>
        <taxon>Algoriphagus</taxon>
    </lineage>
</organism>
<keyword evidence="1" id="KW-1133">Transmembrane helix</keyword>
<name>A0A1I7CQF9_9BACT</name>
<keyword evidence="1" id="KW-0472">Membrane</keyword>
<dbReference type="PANTHER" id="PTHR34220:SF7">
    <property type="entry name" value="SENSOR HISTIDINE KINASE YPDA"/>
    <property type="match status" value="1"/>
</dbReference>
<dbReference type="Gene3D" id="3.30.565.10">
    <property type="entry name" value="Histidine kinase-like ATPase, C-terminal domain"/>
    <property type="match status" value="1"/>
</dbReference>
<feature type="domain" description="Signal transduction histidine kinase internal region" evidence="2">
    <location>
        <begin position="131"/>
        <end position="208"/>
    </location>
</feature>
<sequence length="325" mass="37672">MFVLTMLHEWMKVDTFIDLLKGLIFFILLYSQAQLHRHLIFPFFLSQRYGVYIFLLFISTLAVSAMLLALDYFWIAPELFRGEVSLGMGMTYHFVLCLISTFTILSLFLIKQYSRELHNRNETQLLLSQMNLKYLHAQLNPHFFFNLFNNLYGVSLTDPQRTPSLILKLSQLMRYQLESGMKERVTIGEEISFIENYVAMEQERTGKRCEISYNYPNADNLLATYSIAPLILITLVENAFKHSVTITNRWFVNILITLDDNHLIVETRNSEADEKLKNPSIGIGLVNIKERLNMLYPGSYDLKVLADESTYTTTLKLTLNALSNG</sequence>
<dbReference type="Pfam" id="PF06580">
    <property type="entry name" value="His_kinase"/>
    <property type="match status" value="1"/>
</dbReference>
<proteinExistence type="predicted"/>
<keyword evidence="4" id="KW-1185">Reference proteome</keyword>
<accession>A0A1I7CQF9</accession>
<feature type="transmembrane region" description="Helical" evidence="1">
    <location>
        <begin position="51"/>
        <end position="70"/>
    </location>
</feature>
<dbReference type="InterPro" id="IPR050640">
    <property type="entry name" value="Bact_2-comp_sensor_kinase"/>
</dbReference>
<dbReference type="EMBL" id="FPBF01000005">
    <property type="protein sequence ID" value="SFU01680.1"/>
    <property type="molecule type" value="Genomic_DNA"/>
</dbReference>
<feature type="transmembrane region" description="Helical" evidence="1">
    <location>
        <begin position="12"/>
        <end position="30"/>
    </location>
</feature>
<dbReference type="InterPro" id="IPR010559">
    <property type="entry name" value="Sig_transdc_His_kin_internal"/>
</dbReference>
<keyword evidence="1" id="KW-0812">Transmembrane</keyword>
<dbReference type="InterPro" id="IPR036890">
    <property type="entry name" value="HATPase_C_sf"/>
</dbReference>
<dbReference type="GO" id="GO:0016020">
    <property type="term" value="C:membrane"/>
    <property type="evidence" value="ECO:0007669"/>
    <property type="project" value="InterPro"/>
</dbReference>
<dbReference type="AlphaFoldDB" id="A0A1I7CQF9"/>
<dbReference type="SUPFAM" id="SSF55874">
    <property type="entry name" value="ATPase domain of HSP90 chaperone/DNA topoisomerase II/histidine kinase"/>
    <property type="match status" value="1"/>
</dbReference>
<keyword evidence="3" id="KW-0808">Transferase</keyword>
<keyword evidence="3" id="KW-0418">Kinase</keyword>